<evidence type="ECO:0000313" key="1">
    <source>
        <dbReference type="EMBL" id="MDH5834037.1"/>
    </source>
</evidence>
<protein>
    <submittedName>
        <fullName evidence="1">DUF1684 domain-containing protein</fullName>
    </submittedName>
</protein>
<sequence length="275" mass="29702">MSGNEAWRAQRRERLLEPDGWASLIGLHWIELPAHYVGSGATSGIRLARGPERMGLLQRQGGKVYLTPDADAALTVDGAPAKGRFELLPDLSGTPTLVGFDEGKGQLVLVDRGGRKALRVRHAEADTLTGLGPLDYWPADPAWRVQARFVAHPAGKTIPIMDILSQQQPQPNPGVVEFERGGASYRLEALEGEDGGLFLVFADRTSGHESYAAGRYLYTSAPAGDGTVEVDFNRAYNPPCVFTDYATCPLPPPENRLDLAVTAGEKKYVRPGPAT</sequence>
<dbReference type="Pfam" id="PF07920">
    <property type="entry name" value="DUF1684"/>
    <property type="match status" value="1"/>
</dbReference>
<accession>A0ABT6JTL4</accession>
<keyword evidence="2" id="KW-1185">Reference proteome</keyword>
<organism evidence="1 2">
    <name type="scientific">Luteimonas kalidii</name>
    <dbReference type="NCBI Taxonomy" id="3042025"/>
    <lineage>
        <taxon>Bacteria</taxon>
        <taxon>Pseudomonadati</taxon>
        <taxon>Pseudomonadota</taxon>
        <taxon>Gammaproteobacteria</taxon>
        <taxon>Lysobacterales</taxon>
        <taxon>Lysobacteraceae</taxon>
        <taxon>Luteimonas</taxon>
    </lineage>
</organism>
<dbReference type="EMBL" id="JARXRO010000015">
    <property type="protein sequence ID" value="MDH5834037.1"/>
    <property type="molecule type" value="Genomic_DNA"/>
</dbReference>
<dbReference type="Proteomes" id="UP001156873">
    <property type="component" value="Unassembled WGS sequence"/>
</dbReference>
<name>A0ABT6JTL4_9GAMM</name>
<comment type="caution">
    <text evidence="1">The sequence shown here is derived from an EMBL/GenBank/DDBJ whole genome shotgun (WGS) entry which is preliminary data.</text>
</comment>
<evidence type="ECO:0000313" key="2">
    <source>
        <dbReference type="Proteomes" id="UP001156873"/>
    </source>
</evidence>
<proteinExistence type="predicted"/>
<dbReference type="PANTHER" id="PTHR41913:SF1">
    <property type="entry name" value="DUF1684 DOMAIN-CONTAINING PROTEIN"/>
    <property type="match status" value="1"/>
</dbReference>
<reference evidence="1 2" key="1">
    <citation type="submission" date="2023-04" db="EMBL/GenBank/DDBJ databases">
        <title>Luteimonas sp. M1R5S59.</title>
        <authorList>
            <person name="Sun J.-Q."/>
        </authorList>
    </citation>
    <scope>NUCLEOTIDE SEQUENCE [LARGE SCALE GENOMIC DNA]</scope>
    <source>
        <strain evidence="1 2">M1R5S59</strain>
    </source>
</reference>
<dbReference type="InterPro" id="IPR012467">
    <property type="entry name" value="DUF1684"/>
</dbReference>
<gene>
    <name evidence="1" type="ORF">QFW81_08870</name>
</gene>
<dbReference type="PANTHER" id="PTHR41913">
    <property type="entry name" value="DUF1684 DOMAIN-CONTAINING PROTEIN"/>
    <property type="match status" value="1"/>
</dbReference>